<evidence type="ECO:0008006" key="8">
    <source>
        <dbReference type="Google" id="ProtNLM"/>
    </source>
</evidence>
<dbReference type="InterPro" id="IPR001633">
    <property type="entry name" value="EAL_dom"/>
</dbReference>
<dbReference type="CDD" id="cd00130">
    <property type="entry name" value="PAS"/>
    <property type="match status" value="1"/>
</dbReference>
<dbReference type="STRING" id="337097.BHF71_07705"/>
<organism evidence="6 7">
    <name type="scientific">Vulcanibacillus modesticaldus</name>
    <dbReference type="NCBI Taxonomy" id="337097"/>
    <lineage>
        <taxon>Bacteria</taxon>
        <taxon>Bacillati</taxon>
        <taxon>Bacillota</taxon>
        <taxon>Bacilli</taxon>
        <taxon>Bacillales</taxon>
        <taxon>Bacillaceae</taxon>
        <taxon>Vulcanibacillus</taxon>
    </lineage>
</organism>
<dbReference type="InterPro" id="IPR000700">
    <property type="entry name" value="PAS-assoc_C"/>
</dbReference>
<dbReference type="SUPFAM" id="SSF55785">
    <property type="entry name" value="PYP-like sensor domain (PAS domain)"/>
    <property type="match status" value="1"/>
</dbReference>
<dbReference type="PROSITE" id="PS50112">
    <property type="entry name" value="PAS"/>
    <property type="match status" value="1"/>
</dbReference>
<evidence type="ECO:0000256" key="1">
    <source>
        <dbReference type="SAM" id="Phobius"/>
    </source>
</evidence>
<comment type="caution">
    <text evidence="6">The sequence shown here is derived from an EMBL/GenBank/DDBJ whole genome shotgun (WGS) entry which is preliminary data.</text>
</comment>
<dbReference type="NCBIfam" id="TIGR00254">
    <property type="entry name" value="GGDEF"/>
    <property type="match status" value="1"/>
</dbReference>
<dbReference type="SUPFAM" id="SSF141868">
    <property type="entry name" value="EAL domain-like"/>
    <property type="match status" value="1"/>
</dbReference>
<evidence type="ECO:0000313" key="6">
    <source>
        <dbReference type="EMBL" id="OEF99704.1"/>
    </source>
</evidence>
<dbReference type="AlphaFoldDB" id="A0A1D2YVF4"/>
<dbReference type="InterPro" id="IPR029787">
    <property type="entry name" value="Nucleotide_cyclase"/>
</dbReference>
<keyword evidence="1" id="KW-0472">Membrane</keyword>
<dbReference type="EMBL" id="MIJF01000015">
    <property type="protein sequence ID" value="OEF99704.1"/>
    <property type="molecule type" value="Genomic_DNA"/>
</dbReference>
<dbReference type="SMART" id="SM00091">
    <property type="entry name" value="PAS"/>
    <property type="match status" value="1"/>
</dbReference>
<dbReference type="Pfam" id="PF13426">
    <property type="entry name" value="PAS_9"/>
    <property type="match status" value="1"/>
</dbReference>
<dbReference type="InterPro" id="IPR035919">
    <property type="entry name" value="EAL_sf"/>
</dbReference>
<feature type="domain" description="EAL" evidence="4">
    <location>
        <begin position="370"/>
        <end position="622"/>
    </location>
</feature>
<dbReference type="PROSITE" id="PS50887">
    <property type="entry name" value="GGDEF"/>
    <property type="match status" value="1"/>
</dbReference>
<dbReference type="RefSeq" id="WP_069656425.1">
    <property type="nucleotide sequence ID" value="NZ_MIJF01000015.1"/>
</dbReference>
<reference evidence="6 7" key="1">
    <citation type="submission" date="2016-09" db="EMBL/GenBank/DDBJ databases">
        <title>Draft genome sequence for the type strain of Vulcanibacillus modesticaldus BR, a strictly anaerobic, moderately thermophilic, and nitrate-reducing bacterium from deep sea-hydrothermal vents of the Mid-Atlantic Ridge.</title>
        <authorList>
            <person name="Abin C.A."/>
            <person name="Hollibaugh J.T."/>
        </authorList>
    </citation>
    <scope>NUCLEOTIDE SEQUENCE [LARGE SCALE GENOMIC DNA]</scope>
    <source>
        <strain evidence="6 7">BR</strain>
    </source>
</reference>
<accession>A0A1D2YVF4</accession>
<feature type="domain" description="GGDEF" evidence="5">
    <location>
        <begin position="229"/>
        <end position="361"/>
    </location>
</feature>
<dbReference type="Proteomes" id="UP000243739">
    <property type="component" value="Unassembled WGS sequence"/>
</dbReference>
<dbReference type="Gene3D" id="3.30.70.270">
    <property type="match status" value="1"/>
</dbReference>
<dbReference type="CDD" id="cd01949">
    <property type="entry name" value="GGDEF"/>
    <property type="match status" value="1"/>
</dbReference>
<dbReference type="Gene3D" id="3.20.20.450">
    <property type="entry name" value="EAL domain"/>
    <property type="match status" value="1"/>
</dbReference>
<evidence type="ECO:0000259" key="2">
    <source>
        <dbReference type="PROSITE" id="PS50112"/>
    </source>
</evidence>
<evidence type="ECO:0000259" key="3">
    <source>
        <dbReference type="PROSITE" id="PS50113"/>
    </source>
</evidence>
<dbReference type="PANTHER" id="PTHR44757">
    <property type="entry name" value="DIGUANYLATE CYCLASE DGCP"/>
    <property type="match status" value="1"/>
</dbReference>
<sequence length="634" mass="73185">MRHKGKLFAIVLTLLSLAVMIVRRYLISGPLSLNQLSEFFEIALIYGIIFWMIGTKFDKTKMEIIKRIQIEEKLKESEERYRSLVEISPQIIVLHGNKKIIYVNPAGIRTIGAASMDDFVGRSILDFIHPDYHQIIMERLKKVLDGEDIEFIELKLITNDGREVFVETKSSIVKFMGENVVLTVINDISKQKKSEEKLRYFAFYDQLTGLPNRNSLEKYIKNILIQKEQRVAFLMIDLDRFKLINDTYGHRVGDLVLKHVAELLQKCIGDEGQIFRFGGDEFICIVEEAVESKIIEVARKLTSDHYYPLNIKEHEIFISYSVGISLYPIDGLEQETLFKKADIAMYQAKKDEGNTYQFYKDEIKFNSLQKIEIEKDLRKALDNEEFVLNYQPKIDLFSGEIVGLEALIRWHHPNLGVISPVDFIPDAEETGLIVPIGEWVLENAVKDVKALHEEGFKLNVAVNISVRQFYQRNFVDMIKRIIKENDYDPRCLDLEITESIVQNVDESVLILKQLKDLGIMVSIDDFGTGYSSLSLLNKLPIDNLKIDKSFIQELVNDKSMETIVKTIIAMGKILNFKVIAEGIDNKQQVDFLKQQECHIGQGYYFSRPITIRELKKLITVKAVKKDKNMMTISK</sequence>
<dbReference type="SUPFAM" id="SSF55073">
    <property type="entry name" value="Nucleotide cyclase"/>
    <property type="match status" value="1"/>
</dbReference>
<dbReference type="InterPro" id="IPR035965">
    <property type="entry name" value="PAS-like_dom_sf"/>
</dbReference>
<dbReference type="CDD" id="cd01948">
    <property type="entry name" value="EAL"/>
    <property type="match status" value="1"/>
</dbReference>
<evidence type="ECO:0000259" key="5">
    <source>
        <dbReference type="PROSITE" id="PS50887"/>
    </source>
</evidence>
<dbReference type="NCBIfam" id="TIGR00229">
    <property type="entry name" value="sensory_box"/>
    <property type="match status" value="1"/>
</dbReference>
<dbReference type="FunFam" id="3.20.20.450:FF:000001">
    <property type="entry name" value="Cyclic di-GMP phosphodiesterase yahA"/>
    <property type="match status" value="1"/>
</dbReference>
<dbReference type="PANTHER" id="PTHR44757:SF2">
    <property type="entry name" value="BIOFILM ARCHITECTURE MAINTENANCE PROTEIN MBAA"/>
    <property type="match status" value="1"/>
</dbReference>
<gene>
    <name evidence="6" type="ORF">BHF71_07705</name>
</gene>
<protein>
    <recommendedName>
        <fullName evidence="8">Diguanylate cyclase</fullName>
    </recommendedName>
</protein>
<evidence type="ECO:0000259" key="4">
    <source>
        <dbReference type="PROSITE" id="PS50883"/>
    </source>
</evidence>
<dbReference type="SMART" id="SM00052">
    <property type="entry name" value="EAL"/>
    <property type="match status" value="1"/>
</dbReference>
<dbReference type="InterPro" id="IPR000160">
    <property type="entry name" value="GGDEF_dom"/>
</dbReference>
<evidence type="ECO:0000313" key="7">
    <source>
        <dbReference type="Proteomes" id="UP000243739"/>
    </source>
</evidence>
<keyword evidence="7" id="KW-1185">Reference proteome</keyword>
<dbReference type="InterPro" id="IPR052155">
    <property type="entry name" value="Biofilm_reg_signaling"/>
</dbReference>
<feature type="domain" description="PAS" evidence="2">
    <location>
        <begin position="77"/>
        <end position="147"/>
    </location>
</feature>
<dbReference type="Gene3D" id="3.30.450.20">
    <property type="entry name" value="PAS domain"/>
    <property type="match status" value="1"/>
</dbReference>
<dbReference type="Pfam" id="PF00990">
    <property type="entry name" value="GGDEF"/>
    <property type="match status" value="1"/>
</dbReference>
<dbReference type="InterPro" id="IPR000014">
    <property type="entry name" value="PAS"/>
</dbReference>
<proteinExistence type="predicted"/>
<keyword evidence="1" id="KW-1133">Transmembrane helix</keyword>
<keyword evidence="1" id="KW-0812">Transmembrane</keyword>
<feature type="transmembrane region" description="Helical" evidence="1">
    <location>
        <begin position="7"/>
        <end position="27"/>
    </location>
</feature>
<dbReference type="PROSITE" id="PS50113">
    <property type="entry name" value="PAC"/>
    <property type="match status" value="1"/>
</dbReference>
<feature type="domain" description="PAC" evidence="3">
    <location>
        <begin position="150"/>
        <end position="200"/>
    </location>
</feature>
<dbReference type="PROSITE" id="PS50883">
    <property type="entry name" value="EAL"/>
    <property type="match status" value="1"/>
</dbReference>
<dbReference type="InterPro" id="IPR043128">
    <property type="entry name" value="Rev_trsase/Diguanyl_cyclase"/>
</dbReference>
<name>A0A1D2YVF4_9BACI</name>
<dbReference type="SMART" id="SM00267">
    <property type="entry name" value="GGDEF"/>
    <property type="match status" value="1"/>
</dbReference>
<dbReference type="Pfam" id="PF00563">
    <property type="entry name" value="EAL"/>
    <property type="match status" value="1"/>
</dbReference>